<name>A0AAN5L822_KLEOX</name>
<proteinExistence type="predicted"/>
<dbReference type="EMBL" id="DACSEO010000022">
    <property type="protein sequence ID" value="HAT1681584.1"/>
    <property type="molecule type" value="Genomic_DNA"/>
</dbReference>
<dbReference type="AlphaFoldDB" id="A0AAN5L822"/>
<protein>
    <submittedName>
        <fullName evidence="1">CaiF/GrlA family transcriptional regulator</fullName>
    </submittedName>
</protein>
<accession>A0AAN5L822</accession>
<evidence type="ECO:0000313" key="1">
    <source>
        <dbReference type="EMBL" id="HAT1681584.1"/>
    </source>
</evidence>
<evidence type="ECO:0000313" key="2">
    <source>
        <dbReference type="Proteomes" id="UP000856143"/>
    </source>
</evidence>
<dbReference type="Proteomes" id="UP000856143">
    <property type="component" value="Unassembled WGS sequence"/>
</dbReference>
<sequence length="167" mass="19357">MCSDKLHTASASVAENTRHQPVQDGYEACFIPPEVRQYTCEPLYILVAWWCLQQRGWVNRCQISDAFKVPARRASYLMSYLRGKSRRVVCETRKVPTVNNICRYEIYVTAVLESQAREKTIRTVVPEHHRTRRRVGNADTSQANALWNRMRAGRDVPDENVQEADDE</sequence>
<reference evidence="1" key="1">
    <citation type="journal article" date="2018" name="Genome Biol.">
        <title>SKESA: strategic k-mer extension for scrupulous assemblies.</title>
        <authorList>
            <person name="Souvorov A."/>
            <person name="Agarwala R."/>
            <person name="Lipman D.J."/>
        </authorList>
    </citation>
    <scope>NUCLEOTIDE SEQUENCE</scope>
    <source>
        <strain evidence="1">R404</strain>
    </source>
</reference>
<reference evidence="1" key="2">
    <citation type="submission" date="2020-11" db="EMBL/GenBank/DDBJ databases">
        <authorList>
            <consortium name="NCBI Pathogen Detection Project"/>
        </authorList>
    </citation>
    <scope>NUCLEOTIDE SEQUENCE</scope>
    <source>
        <strain evidence="1">R404</strain>
    </source>
</reference>
<comment type="caution">
    <text evidence="1">The sequence shown here is derived from an EMBL/GenBank/DDBJ whole genome shotgun (WGS) entry which is preliminary data.</text>
</comment>
<dbReference type="InterPro" id="IPR020357">
    <property type="entry name" value="Tscrpt_reg_CaiF/GrlA"/>
</dbReference>
<dbReference type="Pfam" id="PF07180">
    <property type="entry name" value="CaiF_GrlA"/>
    <property type="match status" value="1"/>
</dbReference>
<dbReference type="GO" id="GO:0006351">
    <property type="term" value="P:DNA-templated transcription"/>
    <property type="evidence" value="ECO:0007669"/>
    <property type="project" value="InterPro"/>
</dbReference>
<organism evidence="1 2">
    <name type="scientific">Klebsiella oxytoca</name>
    <dbReference type="NCBI Taxonomy" id="571"/>
    <lineage>
        <taxon>Bacteria</taxon>
        <taxon>Pseudomonadati</taxon>
        <taxon>Pseudomonadota</taxon>
        <taxon>Gammaproteobacteria</taxon>
        <taxon>Enterobacterales</taxon>
        <taxon>Enterobacteriaceae</taxon>
        <taxon>Klebsiella/Raoultella group</taxon>
        <taxon>Klebsiella</taxon>
    </lineage>
</organism>
<dbReference type="Gene3D" id="1.10.10.10">
    <property type="entry name" value="Winged helix-like DNA-binding domain superfamily/Winged helix DNA-binding domain"/>
    <property type="match status" value="1"/>
</dbReference>
<dbReference type="InterPro" id="IPR036388">
    <property type="entry name" value="WH-like_DNA-bd_sf"/>
</dbReference>
<gene>
    <name evidence="1" type="ORF">I8Y21_002245</name>
</gene>